<dbReference type="InterPro" id="IPR008427">
    <property type="entry name" value="Extracellular_membr_CFEM_dom"/>
</dbReference>
<dbReference type="InterPro" id="IPR051735">
    <property type="entry name" value="CFEM_domain"/>
</dbReference>
<evidence type="ECO:0000256" key="6">
    <source>
        <dbReference type="ARBA" id="ARBA00022617"/>
    </source>
</evidence>
<dbReference type="GO" id="GO:0005886">
    <property type="term" value="C:plasma membrane"/>
    <property type="evidence" value="ECO:0007669"/>
    <property type="project" value="UniProtKB-SubCell"/>
</dbReference>
<dbReference type="PROSITE" id="PS52012">
    <property type="entry name" value="CFEM"/>
    <property type="match status" value="1"/>
</dbReference>
<protein>
    <recommendedName>
        <fullName evidence="16">CFEM domain-containing protein</fullName>
    </recommendedName>
</protein>
<sequence length="166" mass="15659">MRISPSLIALGLVAAASARVSVRQANIPDCLLTCIATASTEGCDSTDTACLCASQTFISSTTQCVQSTCSSEDVETSLADAEAICADAGVSLSNVPISTAAGSGSGSAASASATSPSGSQTSSASSSQTSSAGAAGETGGNNAAAAAHGANAFAGIAAVGLAAFVL</sequence>
<evidence type="ECO:0000256" key="7">
    <source>
        <dbReference type="ARBA" id="ARBA00022723"/>
    </source>
</evidence>
<evidence type="ECO:0000259" key="16">
    <source>
        <dbReference type="PROSITE" id="PS52012"/>
    </source>
</evidence>
<evidence type="ECO:0000256" key="9">
    <source>
        <dbReference type="ARBA" id="ARBA00023004"/>
    </source>
</evidence>
<keyword evidence="8 15" id="KW-0732">Signal</keyword>
<keyword evidence="4" id="KW-1003">Cell membrane</keyword>
<keyword evidence="5" id="KW-0964">Secreted</keyword>
<keyword evidence="11" id="KW-1015">Disulfide bond</keyword>
<dbReference type="PANTHER" id="PTHR37928">
    <property type="entry name" value="CFEM DOMAIN PROTEIN (AFU_ORTHOLOGUE AFUA_6G14090)"/>
    <property type="match status" value="1"/>
</dbReference>
<dbReference type="EMBL" id="VDMD01000003">
    <property type="protein sequence ID" value="TRM67217.1"/>
    <property type="molecule type" value="Genomic_DNA"/>
</dbReference>
<evidence type="ECO:0000313" key="18">
    <source>
        <dbReference type="Proteomes" id="UP000320762"/>
    </source>
</evidence>
<dbReference type="SMART" id="SM00747">
    <property type="entry name" value="CFEM"/>
    <property type="match status" value="1"/>
</dbReference>
<evidence type="ECO:0000256" key="15">
    <source>
        <dbReference type="SAM" id="SignalP"/>
    </source>
</evidence>
<comment type="subcellular location">
    <subcellularLocation>
        <location evidence="1">Cell membrane</location>
        <topology evidence="1">Lipid-anchor</topology>
        <topology evidence="1">GPI-anchor</topology>
    </subcellularLocation>
    <subcellularLocation>
        <location evidence="2">Secreted</location>
    </subcellularLocation>
</comment>
<keyword evidence="7" id="KW-0479">Metal-binding</keyword>
<dbReference type="GO" id="GO:0005576">
    <property type="term" value="C:extracellular region"/>
    <property type="evidence" value="ECO:0007669"/>
    <property type="project" value="UniProtKB-SubCell"/>
</dbReference>
<evidence type="ECO:0000256" key="12">
    <source>
        <dbReference type="ARBA" id="ARBA00023180"/>
    </source>
</evidence>
<evidence type="ECO:0000256" key="13">
    <source>
        <dbReference type="ARBA" id="ARBA00023288"/>
    </source>
</evidence>
<reference evidence="17 18" key="1">
    <citation type="journal article" date="2019" name="New Phytol.">
        <title>Comparative genomics reveals unique wood-decay strategies and fruiting body development in the Schizophyllaceae.</title>
        <authorList>
            <person name="Almasi E."/>
            <person name="Sahu N."/>
            <person name="Krizsan K."/>
            <person name="Balint B."/>
            <person name="Kovacs G.M."/>
            <person name="Kiss B."/>
            <person name="Cseklye J."/>
            <person name="Drula E."/>
            <person name="Henrissat B."/>
            <person name="Nagy I."/>
            <person name="Chovatia M."/>
            <person name="Adam C."/>
            <person name="LaButti K."/>
            <person name="Lipzen A."/>
            <person name="Riley R."/>
            <person name="Grigoriev I.V."/>
            <person name="Nagy L.G."/>
        </authorList>
    </citation>
    <scope>NUCLEOTIDE SEQUENCE [LARGE SCALE GENOMIC DNA]</scope>
    <source>
        <strain evidence="17 18">NL-1724</strain>
    </source>
</reference>
<keyword evidence="12" id="KW-0325">Glycoprotein</keyword>
<feature type="chain" id="PRO_5022089502" description="CFEM domain-containing protein" evidence="15">
    <location>
        <begin position="19"/>
        <end position="166"/>
    </location>
</feature>
<evidence type="ECO:0000256" key="2">
    <source>
        <dbReference type="ARBA" id="ARBA00004613"/>
    </source>
</evidence>
<evidence type="ECO:0000256" key="5">
    <source>
        <dbReference type="ARBA" id="ARBA00022525"/>
    </source>
</evidence>
<comment type="similarity">
    <text evidence="3">Belongs to the RBT5 family.</text>
</comment>
<evidence type="ECO:0000256" key="14">
    <source>
        <dbReference type="SAM" id="MobiDB-lite"/>
    </source>
</evidence>
<evidence type="ECO:0000256" key="4">
    <source>
        <dbReference type="ARBA" id="ARBA00022475"/>
    </source>
</evidence>
<proteinExistence type="inferred from homology"/>
<dbReference type="Pfam" id="PF05730">
    <property type="entry name" value="CFEM"/>
    <property type="match status" value="1"/>
</dbReference>
<gene>
    <name evidence="17" type="ORF">BD626DRAFT_566240</name>
</gene>
<evidence type="ECO:0000256" key="11">
    <source>
        <dbReference type="ARBA" id="ARBA00023157"/>
    </source>
</evidence>
<name>A0A550CQZ8_9AGAR</name>
<keyword evidence="6" id="KW-0349">Heme</keyword>
<evidence type="ECO:0000256" key="8">
    <source>
        <dbReference type="ARBA" id="ARBA00022729"/>
    </source>
</evidence>
<dbReference type="OrthoDB" id="3065412at2759"/>
<dbReference type="STRING" id="97359.A0A550CQZ8"/>
<feature type="region of interest" description="Disordered" evidence="14">
    <location>
        <begin position="108"/>
        <end position="140"/>
    </location>
</feature>
<dbReference type="GO" id="GO:0046872">
    <property type="term" value="F:metal ion binding"/>
    <property type="evidence" value="ECO:0007669"/>
    <property type="project" value="UniProtKB-KW"/>
</dbReference>
<evidence type="ECO:0000256" key="3">
    <source>
        <dbReference type="ARBA" id="ARBA00010031"/>
    </source>
</evidence>
<feature type="domain" description="CFEM" evidence="16">
    <location>
        <begin position="2"/>
        <end position="115"/>
    </location>
</feature>
<feature type="signal peptide" evidence="15">
    <location>
        <begin position="1"/>
        <end position="18"/>
    </location>
</feature>
<dbReference type="Proteomes" id="UP000320762">
    <property type="component" value="Unassembled WGS sequence"/>
</dbReference>
<dbReference type="AlphaFoldDB" id="A0A550CQZ8"/>
<comment type="caution">
    <text evidence="17">The sequence shown here is derived from an EMBL/GenBank/DDBJ whole genome shotgun (WGS) entry which is preliminary data.</text>
</comment>
<keyword evidence="9" id="KW-0408">Iron</keyword>
<evidence type="ECO:0000313" key="17">
    <source>
        <dbReference type="EMBL" id="TRM67217.1"/>
    </source>
</evidence>
<accession>A0A550CQZ8</accession>
<keyword evidence="10" id="KW-0472">Membrane</keyword>
<keyword evidence="18" id="KW-1185">Reference proteome</keyword>
<keyword evidence="13" id="KW-0449">Lipoprotein</keyword>
<evidence type="ECO:0000256" key="1">
    <source>
        <dbReference type="ARBA" id="ARBA00004609"/>
    </source>
</evidence>
<dbReference type="PANTHER" id="PTHR37928:SF2">
    <property type="entry name" value="GPI ANCHORED CFEM DOMAIN PROTEIN (AFU_ORTHOLOGUE AFUA_6G10580)"/>
    <property type="match status" value="1"/>
</dbReference>
<evidence type="ECO:0000256" key="10">
    <source>
        <dbReference type="ARBA" id="ARBA00023136"/>
    </source>
</evidence>
<organism evidence="17 18">
    <name type="scientific">Schizophyllum amplum</name>
    <dbReference type="NCBI Taxonomy" id="97359"/>
    <lineage>
        <taxon>Eukaryota</taxon>
        <taxon>Fungi</taxon>
        <taxon>Dikarya</taxon>
        <taxon>Basidiomycota</taxon>
        <taxon>Agaricomycotina</taxon>
        <taxon>Agaricomycetes</taxon>
        <taxon>Agaricomycetidae</taxon>
        <taxon>Agaricales</taxon>
        <taxon>Schizophyllaceae</taxon>
        <taxon>Schizophyllum</taxon>
    </lineage>
</organism>